<name>A0A918J8H1_9ACTN</name>
<protein>
    <submittedName>
        <fullName evidence="1">Uncharacterized protein</fullName>
    </submittedName>
</protein>
<sequence>MTQANLASAMCRKGGYTKNIRPPAAITRKEEAANAASYGYKGSLKDAEYDHRISLQLGGDSNGYRTLWVEPVDPAHNEAAHRRLLRQSAQRVCLAGRVRLSKSQP</sequence>
<evidence type="ECO:0000313" key="1">
    <source>
        <dbReference type="EMBL" id="GGW56954.1"/>
    </source>
</evidence>
<gene>
    <name evidence="1" type="ORF">GCM10010503_37770</name>
</gene>
<comment type="caution">
    <text evidence="1">The sequence shown here is derived from an EMBL/GenBank/DDBJ whole genome shotgun (WGS) entry which is preliminary data.</text>
</comment>
<evidence type="ECO:0000313" key="2">
    <source>
        <dbReference type="Proteomes" id="UP000620224"/>
    </source>
</evidence>
<reference evidence="1" key="2">
    <citation type="submission" date="2020-09" db="EMBL/GenBank/DDBJ databases">
        <authorList>
            <person name="Sun Q."/>
            <person name="Ohkuma M."/>
        </authorList>
    </citation>
    <scope>NUCLEOTIDE SEQUENCE</scope>
    <source>
        <strain evidence="1">JCM 4490</strain>
    </source>
</reference>
<dbReference type="AlphaFoldDB" id="A0A918J8H1"/>
<dbReference type="EMBL" id="BMUE01000007">
    <property type="protein sequence ID" value="GGW56954.1"/>
    <property type="molecule type" value="Genomic_DNA"/>
</dbReference>
<dbReference type="RefSeq" id="WP_190016478.1">
    <property type="nucleotide sequence ID" value="NZ_BMUE01000007.1"/>
</dbReference>
<organism evidence="1 2">
    <name type="scientific">Streptomyces lucensis JCM 4490</name>
    <dbReference type="NCBI Taxonomy" id="1306176"/>
    <lineage>
        <taxon>Bacteria</taxon>
        <taxon>Bacillati</taxon>
        <taxon>Actinomycetota</taxon>
        <taxon>Actinomycetes</taxon>
        <taxon>Kitasatosporales</taxon>
        <taxon>Streptomycetaceae</taxon>
        <taxon>Streptomyces</taxon>
    </lineage>
</organism>
<accession>A0A918J8H1</accession>
<dbReference type="Proteomes" id="UP000620224">
    <property type="component" value="Unassembled WGS sequence"/>
</dbReference>
<reference evidence="1" key="1">
    <citation type="journal article" date="2014" name="Int. J. Syst. Evol. Microbiol.">
        <title>Complete genome sequence of Corynebacterium casei LMG S-19264T (=DSM 44701T), isolated from a smear-ripened cheese.</title>
        <authorList>
            <consortium name="US DOE Joint Genome Institute (JGI-PGF)"/>
            <person name="Walter F."/>
            <person name="Albersmeier A."/>
            <person name="Kalinowski J."/>
            <person name="Ruckert C."/>
        </authorList>
    </citation>
    <scope>NUCLEOTIDE SEQUENCE</scope>
    <source>
        <strain evidence="1">JCM 4490</strain>
    </source>
</reference>
<proteinExistence type="predicted"/>
<keyword evidence="2" id="KW-1185">Reference proteome</keyword>